<feature type="compositionally biased region" description="Polar residues" evidence="1">
    <location>
        <begin position="150"/>
        <end position="160"/>
    </location>
</feature>
<dbReference type="Pfam" id="PF05477">
    <property type="entry name" value="SURF2"/>
    <property type="match status" value="1"/>
</dbReference>
<protein>
    <submittedName>
        <fullName evidence="2">Surfeit locus protein 2</fullName>
    </submittedName>
</protein>
<dbReference type="PANTHER" id="PTHR47854:SF1">
    <property type="entry name" value="SURFEIT LOCUS PROTEIN 2 (SURF2)"/>
    <property type="match status" value="1"/>
</dbReference>
<dbReference type="InterPro" id="IPR008833">
    <property type="entry name" value="Surf2"/>
</dbReference>
<evidence type="ECO:0000313" key="2">
    <source>
        <dbReference type="EMBL" id="JAT51670.1"/>
    </source>
</evidence>
<accession>A0A1D1YAL3</accession>
<evidence type="ECO:0000256" key="1">
    <source>
        <dbReference type="SAM" id="MobiDB-lite"/>
    </source>
</evidence>
<dbReference type="EMBL" id="GDJX01016266">
    <property type="protein sequence ID" value="JAT51670.1"/>
    <property type="molecule type" value="Transcribed_RNA"/>
</dbReference>
<feature type="region of interest" description="Disordered" evidence="1">
    <location>
        <begin position="145"/>
        <end position="187"/>
    </location>
</feature>
<sequence length="317" mass="35157">MAGEEGRLLLGSPTFEEVGGGRFRCVETGHELPSMGMAESYARTKGCRLALIDAALARKAPPLNVFRPQPHSKSKLICKLTGDTINKSEQHIWKHITGKRFQRKLNQKEAEMNTEMAASIGVIEKDAKRDNKKACKVAADGLVEKAKRSSGLSNSKQTTIKKNKTDDTSGNGPMSNKLMVESGDSKEPDFWVPPIGSRWDFDNGKDRWENYTVSGPETDEDGCKEMETVSHNHSPFSSDETARKDADDTSELAVRYNILPKVHTYPFSFCFNYLPISLIGRTKRMSIAVGPSSFASRKKKSKKSTAGLYLCDLKDLN</sequence>
<dbReference type="AlphaFoldDB" id="A0A1D1YAL3"/>
<gene>
    <name evidence="2" type="primary">SURF2_4</name>
    <name evidence="2" type="ORF">g.35260</name>
</gene>
<dbReference type="PANTHER" id="PTHR47854">
    <property type="entry name" value="SURFEIT LOCUS PROTEIN 2 (SURF2)"/>
    <property type="match status" value="1"/>
</dbReference>
<organism evidence="2">
    <name type="scientific">Anthurium amnicola</name>
    <dbReference type="NCBI Taxonomy" id="1678845"/>
    <lineage>
        <taxon>Eukaryota</taxon>
        <taxon>Viridiplantae</taxon>
        <taxon>Streptophyta</taxon>
        <taxon>Embryophyta</taxon>
        <taxon>Tracheophyta</taxon>
        <taxon>Spermatophyta</taxon>
        <taxon>Magnoliopsida</taxon>
        <taxon>Liliopsida</taxon>
        <taxon>Araceae</taxon>
        <taxon>Pothoideae</taxon>
        <taxon>Potheae</taxon>
        <taxon>Anthurium</taxon>
    </lineage>
</organism>
<proteinExistence type="predicted"/>
<name>A0A1D1YAL3_9ARAE</name>
<reference evidence="2" key="1">
    <citation type="submission" date="2015-07" db="EMBL/GenBank/DDBJ databases">
        <title>Transcriptome Assembly of Anthurium amnicola.</title>
        <authorList>
            <person name="Suzuki J."/>
        </authorList>
    </citation>
    <scope>NUCLEOTIDE SEQUENCE</scope>
</reference>